<name>A0AAV4MYS0_CAEEX</name>
<dbReference type="EMBL" id="BPLR01020231">
    <property type="protein sequence ID" value="GIX76139.1"/>
    <property type="molecule type" value="Genomic_DNA"/>
</dbReference>
<keyword evidence="2" id="KW-1185">Reference proteome</keyword>
<sequence length="70" mass="7826">MRIFPLDTKLASFHTNYFDITLFDGKLQNAFHSGSETADLERFSKGVPSEMNFCIGSLILAPITFALKPN</sequence>
<comment type="caution">
    <text evidence="1">The sequence shown here is derived from an EMBL/GenBank/DDBJ whole genome shotgun (WGS) entry which is preliminary data.</text>
</comment>
<evidence type="ECO:0000313" key="1">
    <source>
        <dbReference type="EMBL" id="GIX76139.1"/>
    </source>
</evidence>
<proteinExistence type="predicted"/>
<organism evidence="1 2">
    <name type="scientific">Caerostris extrusa</name>
    <name type="common">Bark spider</name>
    <name type="synonym">Caerostris bankana</name>
    <dbReference type="NCBI Taxonomy" id="172846"/>
    <lineage>
        <taxon>Eukaryota</taxon>
        <taxon>Metazoa</taxon>
        <taxon>Ecdysozoa</taxon>
        <taxon>Arthropoda</taxon>
        <taxon>Chelicerata</taxon>
        <taxon>Arachnida</taxon>
        <taxon>Araneae</taxon>
        <taxon>Araneomorphae</taxon>
        <taxon>Entelegynae</taxon>
        <taxon>Araneoidea</taxon>
        <taxon>Araneidae</taxon>
        <taxon>Caerostris</taxon>
    </lineage>
</organism>
<evidence type="ECO:0000313" key="2">
    <source>
        <dbReference type="Proteomes" id="UP001054945"/>
    </source>
</evidence>
<accession>A0AAV4MYS0</accession>
<protein>
    <submittedName>
        <fullName evidence="1">Uncharacterized protein</fullName>
    </submittedName>
</protein>
<reference evidence="1 2" key="1">
    <citation type="submission" date="2021-06" db="EMBL/GenBank/DDBJ databases">
        <title>Caerostris extrusa draft genome.</title>
        <authorList>
            <person name="Kono N."/>
            <person name="Arakawa K."/>
        </authorList>
    </citation>
    <scope>NUCLEOTIDE SEQUENCE [LARGE SCALE GENOMIC DNA]</scope>
</reference>
<dbReference type="AlphaFoldDB" id="A0AAV4MYS0"/>
<dbReference type="Proteomes" id="UP001054945">
    <property type="component" value="Unassembled WGS sequence"/>
</dbReference>
<gene>
    <name evidence="1" type="ORF">CEXT_48011</name>
</gene>